<name>A0AAJ0GE27_9PEZI</name>
<proteinExistence type="predicted"/>
<dbReference type="GO" id="GO:0004175">
    <property type="term" value="F:endopeptidase activity"/>
    <property type="evidence" value="ECO:0007669"/>
    <property type="project" value="TreeGrafter"/>
</dbReference>
<evidence type="ECO:0000313" key="4">
    <source>
        <dbReference type="Proteomes" id="UP001271007"/>
    </source>
</evidence>
<dbReference type="SUPFAM" id="SSF54897">
    <property type="entry name" value="Protease propeptides/inhibitors"/>
    <property type="match status" value="1"/>
</dbReference>
<dbReference type="PANTHER" id="PTHR14218:SF19">
    <property type="entry name" value="SERINE PROTEASE AORO, PUTATIVE (AFU_ORTHOLOGUE AFUA_6G10250)-RELATED"/>
    <property type="match status" value="1"/>
</dbReference>
<dbReference type="GO" id="GO:0006508">
    <property type="term" value="P:proteolysis"/>
    <property type="evidence" value="ECO:0007669"/>
    <property type="project" value="TreeGrafter"/>
</dbReference>
<accession>A0AAJ0GE27</accession>
<dbReference type="AlphaFoldDB" id="A0AAJ0GE27"/>
<comment type="caution">
    <text evidence="3">The sequence shown here is derived from an EMBL/GenBank/DDBJ whole genome shotgun (WGS) entry which is preliminary data.</text>
</comment>
<keyword evidence="4" id="KW-1185">Reference proteome</keyword>
<dbReference type="PANTHER" id="PTHR14218">
    <property type="entry name" value="PROTEASE S8 TRIPEPTIDYL PEPTIDASE I CLN2"/>
    <property type="match status" value="1"/>
</dbReference>
<keyword evidence="1" id="KW-0732">Signal</keyword>
<dbReference type="SMART" id="SM00944">
    <property type="entry name" value="Pro-kuma_activ"/>
    <property type="match status" value="1"/>
</dbReference>
<feature type="chain" id="PRO_5042538308" description="Peptidase S53 activation domain-containing protein" evidence="1">
    <location>
        <begin position="18"/>
        <end position="282"/>
    </location>
</feature>
<organism evidence="3 4">
    <name type="scientific">Extremus antarcticus</name>
    <dbReference type="NCBI Taxonomy" id="702011"/>
    <lineage>
        <taxon>Eukaryota</taxon>
        <taxon>Fungi</taxon>
        <taxon>Dikarya</taxon>
        <taxon>Ascomycota</taxon>
        <taxon>Pezizomycotina</taxon>
        <taxon>Dothideomycetes</taxon>
        <taxon>Dothideomycetidae</taxon>
        <taxon>Mycosphaerellales</taxon>
        <taxon>Extremaceae</taxon>
        <taxon>Extremus</taxon>
    </lineage>
</organism>
<evidence type="ECO:0000313" key="3">
    <source>
        <dbReference type="EMBL" id="KAK3055613.1"/>
    </source>
</evidence>
<dbReference type="Pfam" id="PF09286">
    <property type="entry name" value="Pro-kuma_activ"/>
    <property type="match status" value="1"/>
</dbReference>
<protein>
    <recommendedName>
        <fullName evidence="2">Peptidase S53 activation domain-containing protein</fullName>
    </recommendedName>
</protein>
<dbReference type="InterPro" id="IPR015366">
    <property type="entry name" value="S53_propep"/>
</dbReference>
<sequence>MKLPLLLLFATSYTASAVPRNVQHRVLHERELAHNGLRRTVRVDGDSIMPFRIAIKQNGLEHGYDYLLNISHPRSPHYGKLWTPERVREVFAPSQSSIDSVRNWLLDSNVRDITEERGWFDFRTTIRHAEELFGSEYYEHEDDRSGAVRVGCHHYHLPKHISEQVDYITPGVALSAPLKKRSVPIASIGRHPSLPSHALYPPKMANESTSASNAAARKRLVHCGRNITQESTVTPECIRELYGIPDPEEVAANYPSHPANTVGLFGLRSAYSPTDLDRFFSD</sequence>
<dbReference type="GO" id="GO:0008240">
    <property type="term" value="F:tripeptidyl-peptidase activity"/>
    <property type="evidence" value="ECO:0007669"/>
    <property type="project" value="TreeGrafter"/>
</dbReference>
<gene>
    <name evidence="3" type="ORF">LTR09_003534</name>
</gene>
<feature type="domain" description="Peptidase S53 activation" evidence="2">
    <location>
        <begin position="34"/>
        <end position="174"/>
    </location>
</feature>
<dbReference type="EMBL" id="JAWDJX010000008">
    <property type="protein sequence ID" value="KAK3055613.1"/>
    <property type="molecule type" value="Genomic_DNA"/>
</dbReference>
<reference evidence="3" key="1">
    <citation type="submission" date="2023-04" db="EMBL/GenBank/DDBJ databases">
        <title>Black Yeasts Isolated from many extreme environments.</title>
        <authorList>
            <person name="Coleine C."/>
            <person name="Stajich J.E."/>
            <person name="Selbmann L."/>
        </authorList>
    </citation>
    <scope>NUCLEOTIDE SEQUENCE</scope>
    <source>
        <strain evidence="3">CCFEE 5312</strain>
    </source>
</reference>
<evidence type="ECO:0000259" key="2">
    <source>
        <dbReference type="SMART" id="SM00944"/>
    </source>
</evidence>
<dbReference type="CDD" id="cd11377">
    <property type="entry name" value="Pro-peptidase_S53"/>
    <property type="match status" value="1"/>
</dbReference>
<dbReference type="Proteomes" id="UP001271007">
    <property type="component" value="Unassembled WGS sequence"/>
</dbReference>
<feature type="signal peptide" evidence="1">
    <location>
        <begin position="1"/>
        <end position="17"/>
    </location>
</feature>
<dbReference type="InterPro" id="IPR050819">
    <property type="entry name" value="Tripeptidyl-peptidase_I"/>
</dbReference>
<evidence type="ECO:0000256" key="1">
    <source>
        <dbReference type="SAM" id="SignalP"/>
    </source>
</evidence>